<accession>A0A9D4E5I9</accession>
<dbReference type="AlphaFoldDB" id="A0A9D4E5I9"/>
<name>A0A9D4E5I9_DREPO</name>
<proteinExistence type="predicted"/>
<protein>
    <submittedName>
        <fullName evidence="1">Uncharacterized protein</fullName>
    </submittedName>
</protein>
<dbReference type="EMBL" id="JAIWYP010000009">
    <property type="protein sequence ID" value="KAH3772142.1"/>
    <property type="molecule type" value="Genomic_DNA"/>
</dbReference>
<keyword evidence="2" id="KW-1185">Reference proteome</keyword>
<comment type="caution">
    <text evidence="1">The sequence shown here is derived from an EMBL/GenBank/DDBJ whole genome shotgun (WGS) entry which is preliminary data.</text>
</comment>
<gene>
    <name evidence="1" type="ORF">DPMN_173478</name>
</gene>
<sequence>MRNGHLYTDLYVKPTDKQLYIRKDSCQPPSSKRSLHMDSDCEYEEYVNRKKIARSIEMT</sequence>
<evidence type="ECO:0000313" key="1">
    <source>
        <dbReference type="EMBL" id="KAH3772142.1"/>
    </source>
</evidence>
<reference evidence="1" key="2">
    <citation type="submission" date="2020-11" db="EMBL/GenBank/DDBJ databases">
        <authorList>
            <person name="McCartney M.A."/>
            <person name="Auch B."/>
            <person name="Kono T."/>
            <person name="Mallez S."/>
            <person name="Becker A."/>
            <person name="Gohl D.M."/>
            <person name="Silverstein K.A.T."/>
            <person name="Koren S."/>
            <person name="Bechman K.B."/>
            <person name="Herman A."/>
            <person name="Abrahante J.E."/>
            <person name="Garbe J."/>
        </authorList>
    </citation>
    <scope>NUCLEOTIDE SEQUENCE</scope>
    <source>
        <strain evidence="1">Duluth1</strain>
        <tissue evidence="1">Whole animal</tissue>
    </source>
</reference>
<evidence type="ECO:0000313" key="2">
    <source>
        <dbReference type="Proteomes" id="UP000828390"/>
    </source>
</evidence>
<reference evidence="1" key="1">
    <citation type="journal article" date="2019" name="bioRxiv">
        <title>The Genome of the Zebra Mussel, Dreissena polymorpha: A Resource for Invasive Species Research.</title>
        <authorList>
            <person name="McCartney M.A."/>
            <person name="Auch B."/>
            <person name="Kono T."/>
            <person name="Mallez S."/>
            <person name="Zhang Y."/>
            <person name="Obille A."/>
            <person name="Becker A."/>
            <person name="Abrahante J.E."/>
            <person name="Garbe J."/>
            <person name="Badalamenti J.P."/>
            <person name="Herman A."/>
            <person name="Mangelson H."/>
            <person name="Liachko I."/>
            <person name="Sullivan S."/>
            <person name="Sone E.D."/>
            <person name="Koren S."/>
            <person name="Silverstein K.A.T."/>
            <person name="Beckman K.B."/>
            <person name="Gohl D.M."/>
        </authorList>
    </citation>
    <scope>NUCLEOTIDE SEQUENCE</scope>
    <source>
        <strain evidence="1">Duluth1</strain>
        <tissue evidence="1">Whole animal</tissue>
    </source>
</reference>
<dbReference type="Proteomes" id="UP000828390">
    <property type="component" value="Unassembled WGS sequence"/>
</dbReference>
<organism evidence="1 2">
    <name type="scientific">Dreissena polymorpha</name>
    <name type="common">Zebra mussel</name>
    <name type="synonym">Mytilus polymorpha</name>
    <dbReference type="NCBI Taxonomy" id="45954"/>
    <lineage>
        <taxon>Eukaryota</taxon>
        <taxon>Metazoa</taxon>
        <taxon>Spiralia</taxon>
        <taxon>Lophotrochozoa</taxon>
        <taxon>Mollusca</taxon>
        <taxon>Bivalvia</taxon>
        <taxon>Autobranchia</taxon>
        <taxon>Heteroconchia</taxon>
        <taxon>Euheterodonta</taxon>
        <taxon>Imparidentia</taxon>
        <taxon>Neoheterodontei</taxon>
        <taxon>Myida</taxon>
        <taxon>Dreissenoidea</taxon>
        <taxon>Dreissenidae</taxon>
        <taxon>Dreissena</taxon>
    </lineage>
</organism>